<feature type="region of interest" description="Disordered" evidence="1">
    <location>
        <begin position="1"/>
        <end position="28"/>
    </location>
</feature>
<protein>
    <submittedName>
        <fullName evidence="2">Uncharacterized protein</fullName>
    </submittedName>
</protein>
<name>A0A0A8ZV51_ARUDO</name>
<proteinExistence type="predicted"/>
<evidence type="ECO:0000313" key="2">
    <source>
        <dbReference type="EMBL" id="JAD43294.1"/>
    </source>
</evidence>
<evidence type="ECO:0000256" key="1">
    <source>
        <dbReference type="SAM" id="MobiDB-lite"/>
    </source>
</evidence>
<sequence length="47" mass="4931">MHQEEGGMPLTIDPLSSSSSSLHVNPSLHRPSVLGMALTNAVELMAS</sequence>
<accession>A0A0A8ZV51</accession>
<dbReference type="EMBL" id="GBRH01254601">
    <property type="protein sequence ID" value="JAD43294.1"/>
    <property type="molecule type" value="Transcribed_RNA"/>
</dbReference>
<organism evidence="2">
    <name type="scientific">Arundo donax</name>
    <name type="common">Giant reed</name>
    <name type="synonym">Donax arundinaceus</name>
    <dbReference type="NCBI Taxonomy" id="35708"/>
    <lineage>
        <taxon>Eukaryota</taxon>
        <taxon>Viridiplantae</taxon>
        <taxon>Streptophyta</taxon>
        <taxon>Embryophyta</taxon>
        <taxon>Tracheophyta</taxon>
        <taxon>Spermatophyta</taxon>
        <taxon>Magnoliopsida</taxon>
        <taxon>Liliopsida</taxon>
        <taxon>Poales</taxon>
        <taxon>Poaceae</taxon>
        <taxon>PACMAD clade</taxon>
        <taxon>Arundinoideae</taxon>
        <taxon>Arundineae</taxon>
        <taxon>Arundo</taxon>
    </lineage>
</organism>
<reference evidence="2" key="2">
    <citation type="journal article" date="2015" name="Data Brief">
        <title>Shoot transcriptome of the giant reed, Arundo donax.</title>
        <authorList>
            <person name="Barrero R.A."/>
            <person name="Guerrero F.D."/>
            <person name="Moolhuijzen P."/>
            <person name="Goolsby J.A."/>
            <person name="Tidwell J."/>
            <person name="Bellgard S.E."/>
            <person name="Bellgard M.I."/>
        </authorList>
    </citation>
    <scope>NUCLEOTIDE SEQUENCE</scope>
    <source>
        <tissue evidence="2">Shoot tissue taken approximately 20 cm above the soil surface</tissue>
    </source>
</reference>
<dbReference type="AlphaFoldDB" id="A0A0A8ZV51"/>
<reference evidence="2" key="1">
    <citation type="submission" date="2014-09" db="EMBL/GenBank/DDBJ databases">
        <authorList>
            <person name="Magalhaes I.L.F."/>
            <person name="Oliveira U."/>
            <person name="Santos F.R."/>
            <person name="Vidigal T.H.D.A."/>
            <person name="Brescovit A.D."/>
            <person name="Santos A.J."/>
        </authorList>
    </citation>
    <scope>NUCLEOTIDE SEQUENCE</scope>
    <source>
        <tissue evidence="2">Shoot tissue taken approximately 20 cm above the soil surface</tissue>
    </source>
</reference>